<reference evidence="2" key="2">
    <citation type="submission" date="2020-05" db="UniProtKB">
        <authorList>
            <consortium name="EnsemblMetazoa"/>
        </authorList>
    </citation>
    <scope>IDENTIFICATION</scope>
    <source>
        <strain evidence="2">IAEA</strain>
    </source>
</reference>
<reference evidence="3" key="1">
    <citation type="submission" date="2014-03" db="EMBL/GenBank/DDBJ databases">
        <authorList>
            <person name="Aksoy S."/>
            <person name="Warren W."/>
            <person name="Wilson R.K."/>
        </authorList>
    </citation>
    <scope>NUCLEOTIDE SEQUENCE [LARGE SCALE GENOMIC DNA]</scope>
    <source>
        <strain evidence="3">IAEA</strain>
    </source>
</reference>
<dbReference type="EnsemblMetazoa" id="GPAI000426-RA">
    <property type="protein sequence ID" value="GPAI000426-PA"/>
    <property type="gene ID" value="GPAI000426"/>
</dbReference>
<accession>A0A1A9Z0P5</accession>
<feature type="compositionally biased region" description="Basic residues" evidence="1">
    <location>
        <begin position="54"/>
        <end position="63"/>
    </location>
</feature>
<sequence>MSNQQHDNSCGRIVFNNKETMKRVREATIELLPSSSLLLPLQSSLPPSPPPRIPRNRWLRLNA</sequence>
<organism evidence="2 3">
    <name type="scientific">Glossina pallidipes</name>
    <name type="common">Tsetse fly</name>
    <dbReference type="NCBI Taxonomy" id="7398"/>
    <lineage>
        <taxon>Eukaryota</taxon>
        <taxon>Metazoa</taxon>
        <taxon>Ecdysozoa</taxon>
        <taxon>Arthropoda</taxon>
        <taxon>Hexapoda</taxon>
        <taxon>Insecta</taxon>
        <taxon>Pterygota</taxon>
        <taxon>Neoptera</taxon>
        <taxon>Endopterygota</taxon>
        <taxon>Diptera</taxon>
        <taxon>Brachycera</taxon>
        <taxon>Muscomorpha</taxon>
        <taxon>Hippoboscoidea</taxon>
        <taxon>Glossinidae</taxon>
        <taxon>Glossina</taxon>
    </lineage>
</organism>
<evidence type="ECO:0000313" key="3">
    <source>
        <dbReference type="Proteomes" id="UP000092445"/>
    </source>
</evidence>
<keyword evidence="3" id="KW-1185">Reference proteome</keyword>
<protein>
    <submittedName>
        <fullName evidence="2">Uncharacterized protein</fullName>
    </submittedName>
</protein>
<name>A0A1A9Z0P5_GLOPL</name>
<proteinExistence type="predicted"/>
<dbReference type="VEuPathDB" id="VectorBase:GPAI000426"/>
<evidence type="ECO:0000256" key="1">
    <source>
        <dbReference type="SAM" id="MobiDB-lite"/>
    </source>
</evidence>
<dbReference type="Proteomes" id="UP000092445">
    <property type="component" value="Unassembled WGS sequence"/>
</dbReference>
<evidence type="ECO:0000313" key="2">
    <source>
        <dbReference type="EnsemblMetazoa" id="GPAI000426-PA"/>
    </source>
</evidence>
<feature type="region of interest" description="Disordered" evidence="1">
    <location>
        <begin position="40"/>
        <end position="63"/>
    </location>
</feature>
<dbReference type="AlphaFoldDB" id="A0A1A9Z0P5"/>